<sequence length="22" mass="2606">MLKYFRFFNAFFPNVGGHLTAK</sequence>
<dbReference type="EMBL" id="GGEC01083289">
    <property type="protein sequence ID" value="MBX63773.1"/>
    <property type="molecule type" value="Transcribed_RNA"/>
</dbReference>
<reference evidence="1" key="1">
    <citation type="submission" date="2018-02" db="EMBL/GenBank/DDBJ databases">
        <title>Rhizophora mucronata_Transcriptome.</title>
        <authorList>
            <person name="Meera S.P."/>
            <person name="Sreeshan A."/>
            <person name="Augustine A."/>
        </authorList>
    </citation>
    <scope>NUCLEOTIDE SEQUENCE</scope>
    <source>
        <tissue evidence="1">Leaf</tissue>
    </source>
</reference>
<evidence type="ECO:0000313" key="1">
    <source>
        <dbReference type="EMBL" id="MBX63773.1"/>
    </source>
</evidence>
<proteinExistence type="predicted"/>
<protein>
    <submittedName>
        <fullName evidence="1">Uncharacterized protein</fullName>
    </submittedName>
</protein>
<accession>A0A2P2QA06</accession>
<dbReference type="AlphaFoldDB" id="A0A2P2QA06"/>
<name>A0A2P2QA06_RHIMU</name>
<organism evidence="1">
    <name type="scientific">Rhizophora mucronata</name>
    <name type="common">Asiatic mangrove</name>
    <dbReference type="NCBI Taxonomy" id="61149"/>
    <lineage>
        <taxon>Eukaryota</taxon>
        <taxon>Viridiplantae</taxon>
        <taxon>Streptophyta</taxon>
        <taxon>Embryophyta</taxon>
        <taxon>Tracheophyta</taxon>
        <taxon>Spermatophyta</taxon>
        <taxon>Magnoliopsida</taxon>
        <taxon>eudicotyledons</taxon>
        <taxon>Gunneridae</taxon>
        <taxon>Pentapetalae</taxon>
        <taxon>rosids</taxon>
        <taxon>fabids</taxon>
        <taxon>Malpighiales</taxon>
        <taxon>Rhizophoraceae</taxon>
        <taxon>Rhizophora</taxon>
    </lineage>
</organism>